<dbReference type="EMBL" id="CM042885">
    <property type="protein sequence ID" value="KAI4363752.1"/>
    <property type="molecule type" value="Genomic_DNA"/>
</dbReference>
<organism evidence="1 2">
    <name type="scientific">Melastoma candidum</name>
    <dbReference type="NCBI Taxonomy" id="119954"/>
    <lineage>
        <taxon>Eukaryota</taxon>
        <taxon>Viridiplantae</taxon>
        <taxon>Streptophyta</taxon>
        <taxon>Embryophyta</taxon>
        <taxon>Tracheophyta</taxon>
        <taxon>Spermatophyta</taxon>
        <taxon>Magnoliopsida</taxon>
        <taxon>eudicotyledons</taxon>
        <taxon>Gunneridae</taxon>
        <taxon>Pentapetalae</taxon>
        <taxon>rosids</taxon>
        <taxon>malvids</taxon>
        <taxon>Myrtales</taxon>
        <taxon>Melastomataceae</taxon>
        <taxon>Melastomatoideae</taxon>
        <taxon>Melastomateae</taxon>
        <taxon>Melastoma</taxon>
    </lineage>
</organism>
<evidence type="ECO:0000313" key="2">
    <source>
        <dbReference type="Proteomes" id="UP001057402"/>
    </source>
</evidence>
<protein>
    <submittedName>
        <fullName evidence="1">Uncharacterized protein</fullName>
    </submittedName>
</protein>
<comment type="caution">
    <text evidence="1">The sequence shown here is derived from an EMBL/GenBank/DDBJ whole genome shotgun (WGS) entry which is preliminary data.</text>
</comment>
<name>A0ACB9QAY4_9MYRT</name>
<proteinExistence type="predicted"/>
<dbReference type="Proteomes" id="UP001057402">
    <property type="component" value="Chromosome 6"/>
</dbReference>
<reference evidence="2" key="1">
    <citation type="journal article" date="2023" name="Front. Plant Sci.">
        <title>Chromosomal-level genome assembly of Melastoma candidum provides insights into trichome evolution.</title>
        <authorList>
            <person name="Zhong Y."/>
            <person name="Wu W."/>
            <person name="Sun C."/>
            <person name="Zou P."/>
            <person name="Liu Y."/>
            <person name="Dai S."/>
            <person name="Zhou R."/>
        </authorList>
    </citation>
    <scope>NUCLEOTIDE SEQUENCE [LARGE SCALE GENOMIC DNA]</scope>
</reference>
<accession>A0ACB9QAY4</accession>
<gene>
    <name evidence="1" type="ORF">MLD38_019927</name>
</gene>
<evidence type="ECO:0000313" key="1">
    <source>
        <dbReference type="EMBL" id="KAI4363752.1"/>
    </source>
</evidence>
<sequence length="143" mass="16496">MARGRGDPKPIRSSLAILHERFEVLQREKKRRERKELMMYFPDPVANHFNGTFFDGPVPRDQTELSVQHQRDYHPCLARQRWKSLEGCFLTSETSSRRDQGEFGGGEFLEMPLANKRPRCSDCQPVTQSAPGHSDVLDTTLHL</sequence>
<keyword evidence="2" id="KW-1185">Reference proteome</keyword>